<dbReference type="AlphaFoldDB" id="A0A6A3A792"/>
<name>A0A6A3A792_HIBSY</name>
<feature type="chain" id="PRO_5025682787" evidence="1">
    <location>
        <begin position="28"/>
        <end position="126"/>
    </location>
</feature>
<protein>
    <submittedName>
        <fullName evidence="2">Uncharacterized protein</fullName>
    </submittedName>
</protein>
<evidence type="ECO:0000313" key="3">
    <source>
        <dbReference type="Proteomes" id="UP000436088"/>
    </source>
</evidence>
<reference evidence="2" key="1">
    <citation type="submission" date="2019-09" db="EMBL/GenBank/DDBJ databases">
        <title>Draft genome information of white flower Hibiscus syriacus.</title>
        <authorList>
            <person name="Kim Y.-M."/>
        </authorList>
    </citation>
    <scope>NUCLEOTIDE SEQUENCE [LARGE SCALE GENOMIC DNA]</scope>
    <source>
        <strain evidence="2">YM2019G1</strain>
    </source>
</reference>
<dbReference type="EMBL" id="VEPZ02001033">
    <property type="protein sequence ID" value="KAE8700018.1"/>
    <property type="molecule type" value="Genomic_DNA"/>
</dbReference>
<feature type="signal peptide" evidence="1">
    <location>
        <begin position="1"/>
        <end position="27"/>
    </location>
</feature>
<dbReference type="Proteomes" id="UP000436088">
    <property type="component" value="Unassembled WGS sequence"/>
</dbReference>
<comment type="caution">
    <text evidence="2">The sequence shown here is derived from an EMBL/GenBank/DDBJ whole genome shotgun (WGS) entry which is preliminary data.</text>
</comment>
<gene>
    <name evidence="2" type="ORF">F3Y22_tig00110569pilonHSYRG00318</name>
</gene>
<accession>A0A6A3A792</accession>
<sequence length="126" mass="12994">MRVAGSISVPLLFLMAMLLIFNSKCCGAAVLVEKNETSSGCSGQIDDGYGSGFIGDGVGLEVLTDSYVHRVLQSGNGRSKTAFTNNPKGTMSCGGGRRPYVSCLGDKKPANTAVHSIVSAGKGNMT</sequence>
<evidence type="ECO:0000313" key="2">
    <source>
        <dbReference type="EMBL" id="KAE8700018.1"/>
    </source>
</evidence>
<keyword evidence="1" id="KW-0732">Signal</keyword>
<proteinExistence type="predicted"/>
<organism evidence="2 3">
    <name type="scientific">Hibiscus syriacus</name>
    <name type="common">Rose of Sharon</name>
    <dbReference type="NCBI Taxonomy" id="106335"/>
    <lineage>
        <taxon>Eukaryota</taxon>
        <taxon>Viridiplantae</taxon>
        <taxon>Streptophyta</taxon>
        <taxon>Embryophyta</taxon>
        <taxon>Tracheophyta</taxon>
        <taxon>Spermatophyta</taxon>
        <taxon>Magnoliopsida</taxon>
        <taxon>eudicotyledons</taxon>
        <taxon>Gunneridae</taxon>
        <taxon>Pentapetalae</taxon>
        <taxon>rosids</taxon>
        <taxon>malvids</taxon>
        <taxon>Malvales</taxon>
        <taxon>Malvaceae</taxon>
        <taxon>Malvoideae</taxon>
        <taxon>Hibiscus</taxon>
    </lineage>
</organism>
<evidence type="ECO:0000256" key="1">
    <source>
        <dbReference type="SAM" id="SignalP"/>
    </source>
</evidence>
<keyword evidence="3" id="KW-1185">Reference proteome</keyword>